<dbReference type="EMBL" id="GBXM01043211">
    <property type="protein sequence ID" value="JAH65366.1"/>
    <property type="molecule type" value="Transcribed_RNA"/>
</dbReference>
<sequence length="25" mass="2703">MNGLELCPSDKSAMSTLNLLNKLPL</sequence>
<accession>A0A0E9UI01</accession>
<name>A0A0E9UI01_ANGAN</name>
<evidence type="ECO:0000313" key="1">
    <source>
        <dbReference type="EMBL" id="JAH65366.1"/>
    </source>
</evidence>
<dbReference type="AlphaFoldDB" id="A0A0E9UI01"/>
<organism evidence="1">
    <name type="scientific">Anguilla anguilla</name>
    <name type="common">European freshwater eel</name>
    <name type="synonym">Muraena anguilla</name>
    <dbReference type="NCBI Taxonomy" id="7936"/>
    <lineage>
        <taxon>Eukaryota</taxon>
        <taxon>Metazoa</taxon>
        <taxon>Chordata</taxon>
        <taxon>Craniata</taxon>
        <taxon>Vertebrata</taxon>
        <taxon>Euteleostomi</taxon>
        <taxon>Actinopterygii</taxon>
        <taxon>Neopterygii</taxon>
        <taxon>Teleostei</taxon>
        <taxon>Anguilliformes</taxon>
        <taxon>Anguillidae</taxon>
        <taxon>Anguilla</taxon>
    </lineage>
</organism>
<protein>
    <submittedName>
        <fullName evidence="1">Uncharacterized protein</fullName>
    </submittedName>
</protein>
<reference evidence="1" key="1">
    <citation type="submission" date="2014-11" db="EMBL/GenBank/DDBJ databases">
        <authorList>
            <person name="Amaro Gonzalez C."/>
        </authorList>
    </citation>
    <scope>NUCLEOTIDE SEQUENCE</scope>
</reference>
<proteinExistence type="predicted"/>
<reference evidence="1" key="2">
    <citation type="journal article" date="2015" name="Fish Shellfish Immunol.">
        <title>Early steps in the European eel (Anguilla anguilla)-Vibrio vulnificus interaction in the gills: Role of the RtxA13 toxin.</title>
        <authorList>
            <person name="Callol A."/>
            <person name="Pajuelo D."/>
            <person name="Ebbesson L."/>
            <person name="Teles M."/>
            <person name="MacKenzie S."/>
            <person name="Amaro C."/>
        </authorList>
    </citation>
    <scope>NUCLEOTIDE SEQUENCE</scope>
</reference>